<organism evidence="1 2">
    <name type="scientific">Sinanodonta woodiana</name>
    <name type="common">Chinese pond mussel</name>
    <name type="synonym">Anodonta woodiana</name>
    <dbReference type="NCBI Taxonomy" id="1069815"/>
    <lineage>
        <taxon>Eukaryota</taxon>
        <taxon>Metazoa</taxon>
        <taxon>Spiralia</taxon>
        <taxon>Lophotrochozoa</taxon>
        <taxon>Mollusca</taxon>
        <taxon>Bivalvia</taxon>
        <taxon>Autobranchia</taxon>
        <taxon>Heteroconchia</taxon>
        <taxon>Palaeoheterodonta</taxon>
        <taxon>Unionida</taxon>
        <taxon>Unionoidea</taxon>
        <taxon>Unionidae</taxon>
        <taxon>Unioninae</taxon>
        <taxon>Sinanodonta</taxon>
    </lineage>
</organism>
<proteinExistence type="predicted"/>
<sequence length="87" mass="10131">MNDENIAALIVKLDKLSEYVPSGNTFTLEWLDQEYSGVTAMRDQGKPFYRNEYRIIKILIEARTPVLLKNRDKLALFVRSARIIRSI</sequence>
<dbReference type="EMBL" id="JBJQND010000007">
    <property type="protein sequence ID" value="KAL3870477.1"/>
    <property type="molecule type" value="Genomic_DNA"/>
</dbReference>
<dbReference type="AlphaFoldDB" id="A0ABD3W9A4"/>
<comment type="caution">
    <text evidence="1">The sequence shown here is derived from an EMBL/GenBank/DDBJ whole genome shotgun (WGS) entry which is preliminary data.</text>
</comment>
<reference evidence="1 2" key="1">
    <citation type="submission" date="2024-11" db="EMBL/GenBank/DDBJ databases">
        <title>Chromosome-level genome assembly of the freshwater bivalve Anodonta woodiana.</title>
        <authorList>
            <person name="Chen X."/>
        </authorList>
    </citation>
    <scope>NUCLEOTIDE SEQUENCE [LARGE SCALE GENOMIC DNA]</scope>
    <source>
        <strain evidence="1">MN2024</strain>
        <tissue evidence="1">Gills</tissue>
    </source>
</reference>
<evidence type="ECO:0000313" key="1">
    <source>
        <dbReference type="EMBL" id="KAL3870477.1"/>
    </source>
</evidence>
<evidence type="ECO:0000313" key="2">
    <source>
        <dbReference type="Proteomes" id="UP001634394"/>
    </source>
</evidence>
<gene>
    <name evidence="1" type="ORF">ACJMK2_038532</name>
</gene>
<name>A0ABD3W9A4_SINWO</name>
<accession>A0ABD3W9A4</accession>
<keyword evidence="2" id="KW-1185">Reference proteome</keyword>
<dbReference type="Proteomes" id="UP001634394">
    <property type="component" value="Unassembled WGS sequence"/>
</dbReference>
<protein>
    <submittedName>
        <fullName evidence="1">Uncharacterized protein</fullName>
    </submittedName>
</protein>